<dbReference type="InterPro" id="IPR001647">
    <property type="entry name" value="HTH_TetR"/>
</dbReference>
<keyword evidence="3" id="KW-0804">Transcription</keyword>
<dbReference type="SUPFAM" id="SSF48498">
    <property type="entry name" value="Tetracyclin repressor-like, C-terminal domain"/>
    <property type="match status" value="1"/>
</dbReference>
<dbReference type="PANTHER" id="PTHR30055:SF240">
    <property type="entry name" value="HTH-TYPE TRANSCRIPTIONAL REGULATOR ACRR"/>
    <property type="match status" value="1"/>
</dbReference>
<dbReference type="InterPro" id="IPR009057">
    <property type="entry name" value="Homeodomain-like_sf"/>
</dbReference>
<dbReference type="Gene3D" id="1.10.357.10">
    <property type="entry name" value="Tetracycline Repressor, domain 2"/>
    <property type="match status" value="1"/>
</dbReference>
<evidence type="ECO:0000256" key="1">
    <source>
        <dbReference type="ARBA" id="ARBA00023015"/>
    </source>
</evidence>
<gene>
    <name evidence="6" type="ORF">ACFO6V_20990</name>
</gene>
<dbReference type="Pfam" id="PF00440">
    <property type="entry name" value="TetR_N"/>
    <property type="match status" value="1"/>
</dbReference>
<evidence type="ECO:0000313" key="6">
    <source>
        <dbReference type="EMBL" id="MFC4630736.1"/>
    </source>
</evidence>
<dbReference type="Proteomes" id="UP001596011">
    <property type="component" value="Unassembled WGS sequence"/>
</dbReference>
<dbReference type="PRINTS" id="PR00455">
    <property type="entry name" value="HTHTETR"/>
</dbReference>
<evidence type="ECO:0000256" key="3">
    <source>
        <dbReference type="ARBA" id="ARBA00023163"/>
    </source>
</evidence>
<dbReference type="RefSeq" id="WP_377138887.1">
    <property type="nucleotide sequence ID" value="NZ_JBHSFI010000006.1"/>
</dbReference>
<keyword evidence="1" id="KW-0805">Transcription regulation</keyword>
<dbReference type="PROSITE" id="PS50977">
    <property type="entry name" value="HTH_TETR_2"/>
    <property type="match status" value="1"/>
</dbReference>
<dbReference type="SUPFAM" id="SSF46689">
    <property type="entry name" value="Homeodomain-like"/>
    <property type="match status" value="1"/>
</dbReference>
<feature type="domain" description="HTH tetR-type" evidence="5">
    <location>
        <begin position="13"/>
        <end position="73"/>
    </location>
</feature>
<evidence type="ECO:0000256" key="4">
    <source>
        <dbReference type="PROSITE-ProRule" id="PRU00335"/>
    </source>
</evidence>
<name>A0ABV9HNK0_9MICO</name>
<reference evidence="7" key="1">
    <citation type="journal article" date="2019" name="Int. J. Syst. Evol. Microbiol.">
        <title>The Global Catalogue of Microorganisms (GCM) 10K type strain sequencing project: providing services to taxonomists for standard genome sequencing and annotation.</title>
        <authorList>
            <consortium name="The Broad Institute Genomics Platform"/>
            <consortium name="The Broad Institute Genome Sequencing Center for Infectious Disease"/>
            <person name="Wu L."/>
            <person name="Ma J."/>
        </authorList>
    </citation>
    <scope>NUCLEOTIDE SEQUENCE [LARGE SCALE GENOMIC DNA]</scope>
    <source>
        <strain evidence="7">CCUG 42722</strain>
    </source>
</reference>
<evidence type="ECO:0000313" key="7">
    <source>
        <dbReference type="Proteomes" id="UP001596011"/>
    </source>
</evidence>
<organism evidence="6 7">
    <name type="scientific">Promicromonospora alba</name>
    <dbReference type="NCBI Taxonomy" id="1616110"/>
    <lineage>
        <taxon>Bacteria</taxon>
        <taxon>Bacillati</taxon>
        <taxon>Actinomycetota</taxon>
        <taxon>Actinomycetes</taxon>
        <taxon>Micrococcales</taxon>
        <taxon>Promicromonosporaceae</taxon>
        <taxon>Promicromonospora</taxon>
    </lineage>
</organism>
<keyword evidence="2 4" id="KW-0238">DNA-binding</keyword>
<evidence type="ECO:0000256" key="2">
    <source>
        <dbReference type="ARBA" id="ARBA00023125"/>
    </source>
</evidence>
<dbReference type="InterPro" id="IPR036271">
    <property type="entry name" value="Tet_transcr_reg_TetR-rel_C_sf"/>
</dbReference>
<evidence type="ECO:0000259" key="5">
    <source>
        <dbReference type="PROSITE" id="PS50977"/>
    </source>
</evidence>
<proteinExistence type="predicted"/>
<comment type="caution">
    <text evidence="6">The sequence shown here is derived from an EMBL/GenBank/DDBJ whole genome shotgun (WGS) entry which is preliminary data.</text>
</comment>
<feature type="DNA-binding region" description="H-T-H motif" evidence="4">
    <location>
        <begin position="36"/>
        <end position="55"/>
    </location>
</feature>
<dbReference type="InterPro" id="IPR050109">
    <property type="entry name" value="HTH-type_TetR-like_transc_reg"/>
</dbReference>
<dbReference type="EMBL" id="JBHSFI010000006">
    <property type="protein sequence ID" value="MFC4630736.1"/>
    <property type="molecule type" value="Genomic_DNA"/>
</dbReference>
<sequence length="212" mass="22493">MPRTTAQNEALRTATRETVQTAAIRVFARDGFTAASIRTIAAEAGLSVGSIYRHYATKHELFDEFLVQATTGLAAAAARLEGPGSPIDLVREFTTAYLADLAADDGAAEFSEVVSQGFSTDTPTGTRARLLAPHRTLWQAFSAVVRRGQEAGQLADGDPDTMTVCYFATLSGLTTMRVALRHDVNLPSAELVLRTLTAATPTATLTAGSDDD</sequence>
<dbReference type="PANTHER" id="PTHR30055">
    <property type="entry name" value="HTH-TYPE TRANSCRIPTIONAL REGULATOR RUTR"/>
    <property type="match status" value="1"/>
</dbReference>
<accession>A0ABV9HNK0</accession>
<keyword evidence="7" id="KW-1185">Reference proteome</keyword>
<protein>
    <submittedName>
        <fullName evidence="6">TetR/AcrR family transcriptional regulator</fullName>
    </submittedName>
</protein>